<dbReference type="OrthoDB" id="4920728at2"/>
<dbReference type="EMBL" id="QJVD01000026">
    <property type="protein sequence ID" value="PYI65316.1"/>
    <property type="molecule type" value="Genomic_DNA"/>
</dbReference>
<dbReference type="AlphaFoldDB" id="A0A2V5LTY5"/>
<keyword evidence="2" id="KW-1185">Reference proteome</keyword>
<organism evidence="1 2">
    <name type="scientific">Arthrobacter livingstonensis</name>
    <dbReference type="NCBI Taxonomy" id="670078"/>
    <lineage>
        <taxon>Bacteria</taxon>
        <taxon>Bacillati</taxon>
        <taxon>Actinomycetota</taxon>
        <taxon>Actinomycetes</taxon>
        <taxon>Micrococcales</taxon>
        <taxon>Micrococcaceae</taxon>
        <taxon>Arthrobacter</taxon>
    </lineage>
</organism>
<comment type="caution">
    <text evidence="1">The sequence shown here is derived from an EMBL/GenBank/DDBJ whole genome shotgun (WGS) entry which is preliminary data.</text>
</comment>
<gene>
    <name evidence="1" type="ORF">CVV68_18600</name>
</gene>
<proteinExistence type="predicted"/>
<evidence type="ECO:0000313" key="1">
    <source>
        <dbReference type="EMBL" id="PYI65316.1"/>
    </source>
</evidence>
<dbReference type="RefSeq" id="WP_110502500.1">
    <property type="nucleotide sequence ID" value="NZ_QJVD01000026.1"/>
</dbReference>
<dbReference type="Proteomes" id="UP000247832">
    <property type="component" value="Unassembled WGS sequence"/>
</dbReference>
<protein>
    <submittedName>
        <fullName evidence="1">Uncharacterized protein</fullName>
    </submittedName>
</protein>
<accession>A0A2V5LTY5</accession>
<evidence type="ECO:0000313" key="2">
    <source>
        <dbReference type="Proteomes" id="UP000247832"/>
    </source>
</evidence>
<reference evidence="1 2" key="1">
    <citation type="submission" date="2018-05" db="EMBL/GenBank/DDBJ databases">
        <title>Genetic diversity of glacier-inhabiting Cryobacterium bacteria in China and description of Cryobacterium mengkeensis sp. nov. and Arthrobacter glacialis sp. nov.</title>
        <authorList>
            <person name="Liu Q."/>
            <person name="Xin Y.-H."/>
        </authorList>
    </citation>
    <scope>NUCLEOTIDE SEQUENCE [LARGE SCALE GENOMIC DNA]</scope>
    <source>
        <strain evidence="1 2">LI2</strain>
    </source>
</reference>
<sequence>MKYVSLGHLVLDERIVRDVEWEFSLDGQVTRSVDGALPEWNYFSTVGVSCTVIVDMDEARRALEVANDLQFAWLVVAKCKPSPVAIPSQPIRLVDGRQEISLTLPPGSISGQLDLELLLTVASPSKFHIDGFAPSKIGQTVFRTSSKLVLEGNAGQLPLLPVSFADHGIQHPESSLWWLRFLTRDLEESANSALWLWLNTDNPEMEPLIEQSDTTISLIWLQFLQIDFVRQLLSEALRHPDLDTTYTYPDGSLGELLTGVIKLVGPSLQSVQAEHQDDPGRVEAKLQALVNGARL</sequence>
<name>A0A2V5LTY5_9MICC</name>